<dbReference type="EMBL" id="JBJJXI010000108">
    <property type="protein sequence ID" value="KAL3391756.1"/>
    <property type="molecule type" value="Genomic_DNA"/>
</dbReference>
<dbReference type="InterPro" id="IPR016181">
    <property type="entry name" value="Acyl_CoA_acyltransferase"/>
</dbReference>
<dbReference type="PANTHER" id="PTHR20905:SF28">
    <property type="entry name" value="GH28833P-RELATED"/>
    <property type="match status" value="1"/>
</dbReference>
<dbReference type="SUPFAM" id="SSF55729">
    <property type="entry name" value="Acyl-CoA N-acyltransferases (Nat)"/>
    <property type="match status" value="1"/>
</dbReference>
<sequence>MGDQDQLAIQLAQKIVAPILWSTQQDFFIQDYHKDYYDEVVNLIKHHYFRNEPMCRSKRLLQDPVSVNGYLELINFWLKDETSIIALSAKSHRVVGVAITKPNYLAERSDIYSREQLYEGEALAAINHLKCGVIKQSNFFHSKGISEFLRIYLLCVHPSYKAKGVGVELLETCKELAWFLNFPFISGILTSHEHRMYADNAGYKLHSEIPYKNWMIDNQIVFDDPGIGNYSAAFMIKSTSNDKPNMENF</sequence>
<proteinExistence type="predicted"/>
<evidence type="ECO:0000313" key="1">
    <source>
        <dbReference type="EMBL" id="KAL3391756.1"/>
    </source>
</evidence>
<dbReference type="PANTHER" id="PTHR20905">
    <property type="entry name" value="N-ACETYLTRANSFERASE-RELATED"/>
    <property type="match status" value="1"/>
</dbReference>
<gene>
    <name evidence="1" type="ORF">TKK_013664</name>
</gene>
<organism evidence="1 2">
    <name type="scientific">Trichogramma kaykai</name>
    <dbReference type="NCBI Taxonomy" id="54128"/>
    <lineage>
        <taxon>Eukaryota</taxon>
        <taxon>Metazoa</taxon>
        <taxon>Ecdysozoa</taxon>
        <taxon>Arthropoda</taxon>
        <taxon>Hexapoda</taxon>
        <taxon>Insecta</taxon>
        <taxon>Pterygota</taxon>
        <taxon>Neoptera</taxon>
        <taxon>Endopterygota</taxon>
        <taxon>Hymenoptera</taxon>
        <taxon>Apocrita</taxon>
        <taxon>Proctotrupomorpha</taxon>
        <taxon>Chalcidoidea</taxon>
        <taxon>Trichogrammatidae</taxon>
        <taxon>Trichogramma</taxon>
    </lineage>
</organism>
<protein>
    <recommendedName>
        <fullName evidence="3">N-acetyltransferase domain-containing protein</fullName>
    </recommendedName>
</protein>
<evidence type="ECO:0000313" key="2">
    <source>
        <dbReference type="Proteomes" id="UP001627154"/>
    </source>
</evidence>
<name>A0ABD2WFG2_9HYME</name>
<dbReference type="Proteomes" id="UP001627154">
    <property type="component" value="Unassembled WGS sequence"/>
</dbReference>
<comment type="caution">
    <text evidence="1">The sequence shown here is derived from an EMBL/GenBank/DDBJ whole genome shotgun (WGS) entry which is preliminary data.</text>
</comment>
<keyword evidence="2" id="KW-1185">Reference proteome</keyword>
<dbReference type="AlphaFoldDB" id="A0ABD2WFG2"/>
<evidence type="ECO:0008006" key="3">
    <source>
        <dbReference type="Google" id="ProtNLM"/>
    </source>
</evidence>
<dbReference type="Gene3D" id="3.40.630.30">
    <property type="match status" value="1"/>
</dbReference>
<accession>A0ABD2WFG2</accession>
<reference evidence="1 2" key="1">
    <citation type="journal article" date="2024" name="bioRxiv">
        <title>A reference genome for Trichogramma kaykai: A tiny desert-dwelling parasitoid wasp with competing sex-ratio distorters.</title>
        <authorList>
            <person name="Culotta J."/>
            <person name="Lindsey A.R."/>
        </authorList>
    </citation>
    <scope>NUCLEOTIDE SEQUENCE [LARGE SCALE GENOMIC DNA]</scope>
    <source>
        <strain evidence="1 2">KSX58</strain>
    </source>
</reference>
<dbReference type="CDD" id="cd04301">
    <property type="entry name" value="NAT_SF"/>
    <property type="match status" value="1"/>
</dbReference>